<dbReference type="KEGG" id="bnn:FOA43_003404"/>
<dbReference type="GO" id="GO:0005840">
    <property type="term" value="C:ribosome"/>
    <property type="evidence" value="ECO:0007669"/>
    <property type="project" value="UniProtKB-KW"/>
</dbReference>
<keyword evidence="7" id="KW-1185">Reference proteome</keyword>
<feature type="compositionally biased region" description="Polar residues" evidence="4">
    <location>
        <begin position="96"/>
        <end position="111"/>
    </location>
</feature>
<sequence>MFSRSPSFVYSCIKSETPKIGVRYTAQSKKKRIVVQLLKDFAGVGVKGQVVHVKASTMINRLHPFNGAAYLNYSGAEPVIPVVQPKKSEPPKADANLSTEEANATKATSEIESNKRHSSEELLSLDQLVSIDLTELVGTDKDVILSKIPKKLIFYRDTVDDELRKPLSPDKIIDTLKNVATKELKEQRLKSSAIQFFQNHSILFLIKAVGEDGKPTEKVIDQIKALGTYHISLQENGEELASTIISVGSRNEK</sequence>
<gene>
    <name evidence="6" type="ORF">FOA43_003404</name>
</gene>
<evidence type="ECO:0000313" key="7">
    <source>
        <dbReference type="Proteomes" id="UP000662931"/>
    </source>
</evidence>
<dbReference type="InterPro" id="IPR009027">
    <property type="entry name" value="Ribosomal_bL9/RNase_H1_N"/>
</dbReference>
<evidence type="ECO:0000256" key="3">
    <source>
        <dbReference type="ARBA" id="ARBA00023274"/>
    </source>
</evidence>
<feature type="region of interest" description="Disordered" evidence="4">
    <location>
        <begin position="85"/>
        <end position="116"/>
    </location>
</feature>
<evidence type="ECO:0000256" key="1">
    <source>
        <dbReference type="ARBA" id="ARBA00010605"/>
    </source>
</evidence>
<evidence type="ECO:0000259" key="5">
    <source>
        <dbReference type="Pfam" id="PF01281"/>
    </source>
</evidence>
<name>A0A875S4Y3_EENNA</name>
<evidence type="ECO:0000256" key="4">
    <source>
        <dbReference type="SAM" id="MobiDB-lite"/>
    </source>
</evidence>
<reference evidence="6" key="1">
    <citation type="submission" date="2020-10" db="EMBL/GenBank/DDBJ databases">
        <authorList>
            <person name="Roach M.J.R."/>
        </authorList>
    </citation>
    <scope>NUCLEOTIDE SEQUENCE</scope>
    <source>
        <strain evidence="6">CBS 1945</strain>
    </source>
</reference>
<dbReference type="GO" id="GO:1990904">
    <property type="term" value="C:ribonucleoprotein complex"/>
    <property type="evidence" value="ECO:0007669"/>
    <property type="project" value="UniProtKB-KW"/>
</dbReference>
<protein>
    <recommendedName>
        <fullName evidence="5">Ribosomal protein L9 domain-containing protein</fullName>
    </recommendedName>
</protein>
<dbReference type="Pfam" id="PF01281">
    <property type="entry name" value="Ribosomal_L9_N"/>
    <property type="match status" value="1"/>
</dbReference>
<dbReference type="Gene3D" id="3.40.5.10">
    <property type="entry name" value="Ribosomal protein L9, N-terminal domain"/>
    <property type="match status" value="1"/>
</dbReference>
<dbReference type="EMBL" id="CP064815">
    <property type="protein sequence ID" value="QPG76018.1"/>
    <property type="molecule type" value="Genomic_DNA"/>
</dbReference>
<feature type="domain" description="Ribosomal protein L9" evidence="5">
    <location>
        <begin position="35"/>
        <end position="72"/>
    </location>
</feature>
<dbReference type="SUPFAM" id="SSF55658">
    <property type="entry name" value="L9 N-domain-like"/>
    <property type="match status" value="1"/>
</dbReference>
<keyword evidence="2" id="KW-0689">Ribosomal protein</keyword>
<keyword evidence="3" id="KW-0687">Ribonucleoprotein</keyword>
<accession>A0A875S4Y3</accession>
<evidence type="ECO:0000256" key="2">
    <source>
        <dbReference type="ARBA" id="ARBA00022980"/>
    </source>
</evidence>
<dbReference type="InterPro" id="IPR036935">
    <property type="entry name" value="Ribosomal_bL9_N_sf"/>
</dbReference>
<proteinExistence type="inferred from homology"/>
<organism evidence="6 7">
    <name type="scientific">Eeniella nana</name>
    <name type="common">Yeast</name>
    <name type="synonym">Brettanomyces nanus</name>
    <dbReference type="NCBI Taxonomy" id="13502"/>
    <lineage>
        <taxon>Eukaryota</taxon>
        <taxon>Fungi</taxon>
        <taxon>Dikarya</taxon>
        <taxon>Ascomycota</taxon>
        <taxon>Saccharomycotina</taxon>
        <taxon>Pichiomycetes</taxon>
        <taxon>Pichiales</taxon>
        <taxon>Pichiaceae</taxon>
        <taxon>Brettanomyces</taxon>
    </lineage>
</organism>
<dbReference type="GeneID" id="62196804"/>
<dbReference type="Proteomes" id="UP000662931">
    <property type="component" value="Chromosome 4"/>
</dbReference>
<dbReference type="OrthoDB" id="5555409at2759"/>
<evidence type="ECO:0000313" key="6">
    <source>
        <dbReference type="EMBL" id="QPG76018.1"/>
    </source>
</evidence>
<dbReference type="AlphaFoldDB" id="A0A875S4Y3"/>
<comment type="similarity">
    <text evidence="1">Belongs to the bacterial ribosomal protein bL9 family.</text>
</comment>
<dbReference type="RefSeq" id="XP_038779583.1">
    <property type="nucleotide sequence ID" value="XM_038923655.1"/>
</dbReference>
<dbReference type="InterPro" id="IPR020070">
    <property type="entry name" value="Ribosomal_bL9_N"/>
</dbReference>